<keyword evidence="5 7" id="KW-0040">ANK repeat</keyword>
<feature type="repeat" description="ANK" evidence="7">
    <location>
        <begin position="354"/>
        <end position="387"/>
    </location>
</feature>
<reference evidence="10" key="1">
    <citation type="submission" date="2020-05" db="EMBL/GenBank/DDBJ databases">
        <title>WGS assembly of Panicum virgatum.</title>
        <authorList>
            <person name="Lovell J.T."/>
            <person name="Jenkins J."/>
            <person name="Shu S."/>
            <person name="Juenger T.E."/>
            <person name="Schmutz J."/>
        </authorList>
    </citation>
    <scope>NUCLEOTIDE SEQUENCE</scope>
    <source>
        <strain evidence="10">AP13</strain>
    </source>
</reference>
<proteinExistence type="predicted"/>
<dbReference type="EMBL" id="CM029040">
    <property type="protein sequence ID" value="KAG2632856.1"/>
    <property type="molecule type" value="Genomic_DNA"/>
</dbReference>
<name>A0A8T0VGY4_PANVG</name>
<dbReference type="InterPro" id="IPR026961">
    <property type="entry name" value="PGG_dom"/>
</dbReference>
<evidence type="ECO:0000256" key="2">
    <source>
        <dbReference type="ARBA" id="ARBA00022692"/>
    </source>
</evidence>
<comment type="subcellular location">
    <subcellularLocation>
        <location evidence="1">Membrane</location>
        <topology evidence="1">Multi-pass membrane protein</topology>
    </subcellularLocation>
</comment>
<keyword evidence="4 8" id="KW-1133">Transmembrane helix</keyword>
<comment type="caution">
    <text evidence="10">The sequence shown here is derived from an EMBL/GenBank/DDBJ whole genome shotgun (WGS) entry which is preliminary data.</text>
</comment>
<evidence type="ECO:0000256" key="4">
    <source>
        <dbReference type="ARBA" id="ARBA00022989"/>
    </source>
</evidence>
<accession>A0A8T0VGY4</accession>
<dbReference type="Pfam" id="PF13962">
    <property type="entry name" value="PGG"/>
    <property type="match status" value="1"/>
</dbReference>
<dbReference type="PANTHER" id="PTHR24186">
    <property type="entry name" value="PROTEIN PHOSPHATASE 1 REGULATORY SUBUNIT"/>
    <property type="match status" value="1"/>
</dbReference>
<dbReference type="Gene3D" id="1.25.40.20">
    <property type="entry name" value="Ankyrin repeat-containing domain"/>
    <property type="match status" value="1"/>
</dbReference>
<dbReference type="Proteomes" id="UP000823388">
    <property type="component" value="Chromosome 2N"/>
</dbReference>
<protein>
    <recommendedName>
        <fullName evidence="9">PGG domain-containing protein</fullName>
    </recommendedName>
</protein>
<keyword evidence="11" id="KW-1185">Reference proteome</keyword>
<keyword evidence="3" id="KW-0677">Repeat</keyword>
<dbReference type="Pfam" id="PF13857">
    <property type="entry name" value="Ank_5"/>
    <property type="match status" value="1"/>
</dbReference>
<dbReference type="GO" id="GO:0005886">
    <property type="term" value="C:plasma membrane"/>
    <property type="evidence" value="ECO:0007669"/>
    <property type="project" value="TreeGrafter"/>
</dbReference>
<feature type="transmembrane region" description="Helical" evidence="8">
    <location>
        <begin position="627"/>
        <end position="648"/>
    </location>
</feature>
<evidence type="ECO:0000256" key="3">
    <source>
        <dbReference type="ARBA" id="ARBA00022737"/>
    </source>
</evidence>
<feature type="transmembrane region" description="Helical" evidence="8">
    <location>
        <begin position="552"/>
        <end position="575"/>
    </location>
</feature>
<evidence type="ECO:0000256" key="7">
    <source>
        <dbReference type="PROSITE-ProRule" id="PRU00023"/>
    </source>
</evidence>
<evidence type="ECO:0000313" key="10">
    <source>
        <dbReference type="EMBL" id="KAG2632856.1"/>
    </source>
</evidence>
<sequence length="657" mass="72017">MDPSSPASMHPLLLAAARKGNMRELSYLLYGEQPADMMPPEYFLELLAAYTSGTSTTVQAPFPASLLQGVTMEGDTALHVVAANGDSEDFENCADLIHGKDTTFLSKQNTKGDTPLHCAVRAGNSRMVSHLVDLAKRTEGMLDLLRKENCSKETVLHEAVRIGDNRIVKNLLTADPELACFPKEGTSALYLAISLEEYNIVEMLHDESKDKVVSYLGPNGQNALHAAVLRGSVVTRRVLEWKKDLATKVDENGRTPLHFAVGRRKCSQLVLKANTAALYQPDHQGLCPIHVAASVGAADTVAMFVQRCHISSCLLDARGRTFLHVAVEEERCSVVSYVCGKASLAWILNMQDNDGNTALHLAVKAMDLGMVCELVVTREVNLNLTNAKGETPLDTAEYIILPPVSSGCKDWAKDIHHLLKITGGTSGVSRWDHYFNKYENVRGGVVEEAELEAVVLKDQFEAKQAKVLTESTQSLLVGSVLVATATFGAAFAMPGGYRQDDHPNGGTPTLARSDAFAGFMLADATAFIFSTLATAGFMYAGNSKVDLPKREAYFSVSIFFLHASIIIMVAAFWLGMEAVLEPVSPGVVGRILSMVNYYVGFVYSVHYLRKWRLMAKPVWIRKGPVSILWRLLWVVLLIFFIGSIPRLFQLLGRYSLK</sequence>
<feature type="repeat" description="ANK" evidence="7">
    <location>
        <begin position="111"/>
        <end position="133"/>
    </location>
</feature>
<feature type="transmembrane region" description="Helical" evidence="8">
    <location>
        <begin position="587"/>
        <end position="606"/>
    </location>
</feature>
<keyword evidence="2 8" id="KW-0812">Transmembrane</keyword>
<keyword evidence="6 8" id="KW-0472">Membrane</keyword>
<dbReference type="Pfam" id="PF12796">
    <property type="entry name" value="Ank_2"/>
    <property type="match status" value="2"/>
</dbReference>
<gene>
    <name evidence="10" type="ORF">PVAP13_2NG127606</name>
</gene>
<dbReference type="InterPro" id="IPR036770">
    <property type="entry name" value="Ankyrin_rpt-contain_sf"/>
</dbReference>
<feature type="domain" description="PGG" evidence="9">
    <location>
        <begin position="467"/>
        <end position="576"/>
    </location>
</feature>
<dbReference type="InterPro" id="IPR002110">
    <property type="entry name" value="Ankyrin_rpt"/>
</dbReference>
<evidence type="ECO:0000313" key="11">
    <source>
        <dbReference type="Proteomes" id="UP000823388"/>
    </source>
</evidence>
<evidence type="ECO:0000259" key="9">
    <source>
        <dbReference type="Pfam" id="PF13962"/>
    </source>
</evidence>
<evidence type="ECO:0000256" key="5">
    <source>
        <dbReference type="ARBA" id="ARBA00023043"/>
    </source>
</evidence>
<dbReference type="PROSITE" id="PS50088">
    <property type="entry name" value="ANK_REPEAT"/>
    <property type="match status" value="2"/>
</dbReference>
<evidence type="ECO:0000256" key="8">
    <source>
        <dbReference type="SAM" id="Phobius"/>
    </source>
</evidence>
<dbReference type="PROSITE" id="PS50297">
    <property type="entry name" value="ANK_REP_REGION"/>
    <property type="match status" value="2"/>
</dbReference>
<organism evidence="10 11">
    <name type="scientific">Panicum virgatum</name>
    <name type="common">Blackwell switchgrass</name>
    <dbReference type="NCBI Taxonomy" id="38727"/>
    <lineage>
        <taxon>Eukaryota</taxon>
        <taxon>Viridiplantae</taxon>
        <taxon>Streptophyta</taxon>
        <taxon>Embryophyta</taxon>
        <taxon>Tracheophyta</taxon>
        <taxon>Spermatophyta</taxon>
        <taxon>Magnoliopsida</taxon>
        <taxon>Liliopsida</taxon>
        <taxon>Poales</taxon>
        <taxon>Poaceae</taxon>
        <taxon>PACMAD clade</taxon>
        <taxon>Panicoideae</taxon>
        <taxon>Panicodae</taxon>
        <taxon>Paniceae</taxon>
        <taxon>Panicinae</taxon>
        <taxon>Panicum</taxon>
        <taxon>Panicum sect. Hiantes</taxon>
    </lineage>
</organism>
<dbReference type="SUPFAM" id="SSF48403">
    <property type="entry name" value="Ankyrin repeat"/>
    <property type="match status" value="2"/>
</dbReference>
<dbReference type="SMART" id="SM00248">
    <property type="entry name" value="ANK"/>
    <property type="match status" value="8"/>
</dbReference>
<dbReference type="PANTHER" id="PTHR24186:SF50">
    <property type="entry name" value="ANKYRIN REPEAT-CONTAINING PROTEIN ITN1-LIKE ISOFORM X1"/>
    <property type="match status" value="1"/>
</dbReference>
<evidence type="ECO:0000256" key="1">
    <source>
        <dbReference type="ARBA" id="ARBA00004141"/>
    </source>
</evidence>
<feature type="transmembrane region" description="Helical" evidence="8">
    <location>
        <begin position="515"/>
        <end position="540"/>
    </location>
</feature>
<evidence type="ECO:0000256" key="6">
    <source>
        <dbReference type="ARBA" id="ARBA00023136"/>
    </source>
</evidence>
<dbReference type="AlphaFoldDB" id="A0A8T0VGY4"/>